<gene>
    <name evidence="4" type="primary">Hb2l_0</name>
    <name evidence="4" type="ORF">DICEXI_R12637</name>
</gene>
<dbReference type="InterPro" id="IPR011162">
    <property type="entry name" value="MHC_I/II-like_Ag-recog"/>
</dbReference>
<feature type="non-terminal residue" evidence="4">
    <location>
        <position position="116"/>
    </location>
</feature>
<comment type="caution">
    <text evidence="4">The sequence shown here is derived from an EMBL/GenBank/DDBJ whole genome shotgun (WGS) entry which is preliminary data.</text>
</comment>
<dbReference type="GO" id="GO:0019882">
    <property type="term" value="P:antigen processing and presentation"/>
    <property type="evidence" value="ECO:0007669"/>
    <property type="project" value="InterPro"/>
</dbReference>
<dbReference type="Proteomes" id="UP000523279">
    <property type="component" value="Unassembled WGS sequence"/>
</dbReference>
<reference evidence="4 5" key="1">
    <citation type="submission" date="2019-09" db="EMBL/GenBank/DDBJ databases">
        <title>Bird 10,000 Genomes (B10K) Project - Family phase.</title>
        <authorList>
            <person name="Zhang G."/>
        </authorList>
    </citation>
    <scope>NUCLEOTIDE SEQUENCE [LARGE SCALE GENOMIC DNA]</scope>
    <source>
        <strain evidence="4">B10K-DU-001-34</strain>
        <tissue evidence="4">Muscle</tissue>
    </source>
</reference>
<keyword evidence="5" id="KW-1185">Reference proteome</keyword>
<sequence>GARPELAPARTAVFQYMVRNECHFTNGTEKVRALQRYIYNREQLLHFDSDAGHFVGDTPFGERNARRLNSDAEKLQYYRTAVDAFCRKNFQVFAPVLVQRRAPPSPSQSLPAHPSP</sequence>
<evidence type="ECO:0000256" key="1">
    <source>
        <dbReference type="ARBA" id="ARBA00023157"/>
    </source>
</evidence>
<keyword evidence="2" id="KW-0325">Glycoprotein</keyword>
<dbReference type="InterPro" id="IPR000353">
    <property type="entry name" value="MHC_II_b_N"/>
</dbReference>
<dbReference type="EMBL" id="VWZP01001789">
    <property type="protein sequence ID" value="NXH39444.1"/>
    <property type="molecule type" value="Genomic_DNA"/>
</dbReference>
<accession>A0A7K9JPX7</accession>
<dbReference type="AlphaFoldDB" id="A0A7K9JPX7"/>
<evidence type="ECO:0000259" key="3">
    <source>
        <dbReference type="SMART" id="SM00921"/>
    </source>
</evidence>
<dbReference type="GO" id="GO:0006955">
    <property type="term" value="P:immune response"/>
    <property type="evidence" value="ECO:0007669"/>
    <property type="project" value="InterPro"/>
</dbReference>
<dbReference type="Pfam" id="PF00969">
    <property type="entry name" value="MHC_II_beta"/>
    <property type="match status" value="1"/>
</dbReference>
<organism evidence="4 5">
    <name type="scientific">Dicaeum eximium</name>
    <dbReference type="NCBI Taxonomy" id="667154"/>
    <lineage>
        <taxon>Eukaryota</taxon>
        <taxon>Metazoa</taxon>
        <taxon>Chordata</taxon>
        <taxon>Craniata</taxon>
        <taxon>Vertebrata</taxon>
        <taxon>Euteleostomi</taxon>
        <taxon>Archelosauria</taxon>
        <taxon>Archosauria</taxon>
        <taxon>Dinosauria</taxon>
        <taxon>Saurischia</taxon>
        <taxon>Theropoda</taxon>
        <taxon>Coelurosauria</taxon>
        <taxon>Aves</taxon>
        <taxon>Neognathae</taxon>
        <taxon>Neoaves</taxon>
        <taxon>Telluraves</taxon>
        <taxon>Australaves</taxon>
        <taxon>Passeriformes</taxon>
        <taxon>Passeroidea</taxon>
        <taxon>Dicaeidae</taxon>
        <taxon>Dicaeum</taxon>
    </lineage>
</organism>
<dbReference type="GO" id="GO:0042613">
    <property type="term" value="C:MHC class II protein complex"/>
    <property type="evidence" value="ECO:0007669"/>
    <property type="project" value="InterPro"/>
</dbReference>
<evidence type="ECO:0000313" key="5">
    <source>
        <dbReference type="Proteomes" id="UP000523279"/>
    </source>
</evidence>
<dbReference type="SMART" id="SM00921">
    <property type="entry name" value="MHC_II_beta"/>
    <property type="match status" value="1"/>
</dbReference>
<keyword evidence="1" id="KW-1015">Disulfide bond</keyword>
<dbReference type="PANTHER" id="PTHR19944:SF99">
    <property type="entry name" value="HLA CLASS II HISTOCOMPATIBILITY ANTIGEN, DRB1 BETA CHAIN"/>
    <property type="match status" value="1"/>
</dbReference>
<proteinExistence type="predicted"/>
<name>A0A7K9JPX7_9PASE</name>
<dbReference type="PANTHER" id="PTHR19944">
    <property type="entry name" value="MHC CLASS II-RELATED"/>
    <property type="match status" value="1"/>
</dbReference>
<evidence type="ECO:0000256" key="2">
    <source>
        <dbReference type="ARBA" id="ARBA00023180"/>
    </source>
</evidence>
<dbReference type="SUPFAM" id="SSF54452">
    <property type="entry name" value="MHC antigen-recognition domain"/>
    <property type="match status" value="1"/>
</dbReference>
<feature type="non-terminal residue" evidence="4">
    <location>
        <position position="1"/>
    </location>
</feature>
<dbReference type="Gene3D" id="3.10.320.10">
    <property type="entry name" value="Class II Histocompatibility Antigen, M Beta Chain, Chain B, domain 1"/>
    <property type="match status" value="1"/>
</dbReference>
<protein>
    <submittedName>
        <fullName evidence="4">HB2L protein</fullName>
    </submittedName>
</protein>
<dbReference type="InterPro" id="IPR014745">
    <property type="entry name" value="MHC_II_a/b_N"/>
</dbReference>
<evidence type="ECO:0000313" key="4">
    <source>
        <dbReference type="EMBL" id="NXH39444.1"/>
    </source>
</evidence>
<feature type="domain" description="MHC class II beta chain N-terminal" evidence="3">
    <location>
        <begin position="20"/>
        <end position="94"/>
    </location>
</feature>
<dbReference type="InterPro" id="IPR050160">
    <property type="entry name" value="MHC/Immunoglobulin"/>
</dbReference>